<proteinExistence type="inferred from homology"/>
<dbReference type="PROSITE" id="PS51405">
    <property type="entry name" value="HEME_HALOPEROXIDASE"/>
    <property type="match status" value="1"/>
</dbReference>
<organism evidence="10 11">
    <name type="scientific">Seiridium unicorne</name>
    <dbReference type="NCBI Taxonomy" id="138068"/>
    <lineage>
        <taxon>Eukaryota</taxon>
        <taxon>Fungi</taxon>
        <taxon>Dikarya</taxon>
        <taxon>Ascomycota</taxon>
        <taxon>Pezizomycotina</taxon>
        <taxon>Sordariomycetes</taxon>
        <taxon>Xylariomycetidae</taxon>
        <taxon>Amphisphaeriales</taxon>
        <taxon>Sporocadaceae</taxon>
        <taxon>Seiridium</taxon>
    </lineage>
</organism>
<dbReference type="PANTHER" id="PTHR33577">
    <property type="entry name" value="STERIGMATOCYSTIN BIOSYNTHESIS PEROXIDASE STCC-RELATED"/>
    <property type="match status" value="1"/>
</dbReference>
<evidence type="ECO:0000313" key="10">
    <source>
        <dbReference type="EMBL" id="KAK9418521.1"/>
    </source>
</evidence>
<dbReference type="EMBL" id="JARVKF010000374">
    <property type="protein sequence ID" value="KAK9418521.1"/>
    <property type="molecule type" value="Genomic_DNA"/>
</dbReference>
<dbReference type="PANTHER" id="PTHR33577:SF7">
    <property type="entry name" value="HEME HALOPEROXIDASE FAMILY PROFILE DOMAIN-CONTAINING PROTEIN"/>
    <property type="match status" value="1"/>
</dbReference>
<evidence type="ECO:0000256" key="1">
    <source>
        <dbReference type="ARBA" id="ARBA00001970"/>
    </source>
</evidence>
<evidence type="ECO:0000256" key="5">
    <source>
        <dbReference type="ARBA" id="ARBA00023002"/>
    </source>
</evidence>
<keyword evidence="8" id="KW-0732">Signal</keyword>
<keyword evidence="2" id="KW-0575">Peroxidase</keyword>
<evidence type="ECO:0000259" key="9">
    <source>
        <dbReference type="PROSITE" id="PS51405"/>
    </source>
</evidence>
<evidence type="ECO:0000256" key="6">
    <source>
        <dbReference type="ARBA" id="ARBA00023004"/>
    </source>
</evidence>
<comment type="similarity">
    <text evidence="7">Belongs to the chloroperoxidase family.</text>
</comment>
<dbReference type="Pfam" id="PF01328">
    <property type="entry name" value="Peroxidase_2"/>
    <property type="match status" value="1"/>
</dbReference>
<dbReference type="SUPFAM" id="SSF47571">
    <property type="entry name" value="Cloroperoxidase"/>
    <property type="match status" value="1"/>
</dbReference>
<accession>A0ABR2UVV2</accession>
<protein>
    <submittedName>
        <fullName evidence="10">Heme haloperoxidase family profile domain-containing protein</fullName>
    </submittedName>
</protein>
<dbReference type="Proteomes" id="UP001408356">
    <property type="component" value="Unassembled WGS sequence"/>
</dbReference>
<dbReference type="Gene3D" id="1.10.489.10">
    <property type="entry name" value="Chloroperoxidase-like"/>
    <property type="match status" value="1"/>
</dbReference>
<name>A0ABR2UVV2_9PEZI</name>
<sequence length="269" mass="29613">MKLCHLLALSSSALVVAEYPSWHPPGPGDARGPCPMLNALANHGLLPHDGKDYTHDLIVSTFNATLNIEGTVAAFSFQQALTTNPIANATTFSLTDLRNHNILEHDASLSRADFYWGNDYAFNQTVFDETRSYWTNNTVNPLMAANARLARISTSNATNPAFNMTETGESFSLGETAAYMVVLGDRASSTANRAWVEYLFENERLPVELGWSRPEQPVDFPTMTEMMAKLANATTNDPVLAARLKGRGVNMYVRLALLVDEVGLYHVKL</sequence>
<feature type="domain" description="Heme haloperoxidase family profile" evidence="9">
    <location>
        <begin position="18"/>
        <end position="225"/>
    </location>
</feature>
<keyword evidence="4" id="KW-0479">Metal-binding</keyword>
<evidence type="ECO:0000256" key="3">
    <source>
        <dbReference type="ARBA" id="ARBA00022617"/>
    </source>
</evidence>
<evidence type="ECO:0000256" key="2">
    <source>
        <dbReference type="ARBA" id="ARBA00022559"/>
    </source>
</evidence>
<evidence type="ECO:0000256" key="4">
    <source>
        <dbReference type="ARBA" id="ARBA00022723"/>
    </source>
</evidence>
<keyword evidence="3" id="KW-0349">Heme</keyword>
<feature type="signal peptide" evidence="8">
    <location>
        <begin position="1"/>
        <end position="17"/>
    </location>
</feature>
<reference evidence="10 11" key="1">
    <citation type="journal article" date="2024" name="J. Plant Pathol.">
        <title>Sequence and assembly of the genome of Seiridium unicorne, isolate CBS 538.82, causal agent of cypress canker disease.</title>
        <authorList>
            <person name="Scali E."/>
            <person name="Rocca G.D."/>
            <person name="Danti R."/>
            <person name="Garbelotto M."/>
            <person name="Barberini S."/>
            <person name="Baroncelli R."/>
            <person name="Emiliani G."/>
        </authorList>
    </citation>
    <scope>NUCLEOTIDE SEQUENCE [LARGE SCALE GENOMIC DNA]</scope>
    <source>
        <strain evidence="10 11">BM-138-508</strain>
    </source>
</reference>
<keyword evidence="5" id="KW-0560">Oxidoreductase</keyword>
<dbReference type="InterPro" id="IPR036851">
    <property type="entry name" value="Chloroperoxidase-like_sf"/>
</dbReference>
<dbReference type="InterPro" id="IPR000028">
    <property type="entry name" value="Chloroperoxidase"/>
</dbReference>
<keyword evidence="6" id="KW-0408">Iron</keyword>
<comment type="cofactor">
    <cofactor evidence="1">
        <name>heme b</name>
        <dbReference type="ChEBI" id="CHEBI:60344"/>
    </cofactor>
</comment>
<keyword evidence="11" id="KW-1185">Reference proteome</keyword>
<evidence type="ECO:0000313" key="11">
    <source>
        <dbReference type="Proteomes" id="UP001408356"/>
    </source>
</evidence>
<evidence type="ECO:0000256" key="8">
    <source>
        <dbReference type="SAM" id="SignalP"/>
    </source>
</evidence>
<feature type="chain" id="PRO_5046973689" evidence="8">
    <location>
        <begin position="18"/>
        <end position="269"/>
    </location>
</feature>
<gene>
    <name evidence="10" type="ORF">SUNI508_08009</name>
</gene>
<evidence type="ECO:0000256" key="7">
    <source>
        <dbReference type="ARBA" id="ARBA00025795"/>
    </source>
</evidence>
<comment type="caution">
    <text evidence="10">The sequence shown here is derived from an EMBL/GenBank/DDBJ whole genome shotgun (WGS) entry which is preliminary data.</text>
</comment>